<sequence length="269" mass="30532">MKTLITHINPHLDDICAIWLFIRLHPDFKDVEIEFISAAKGNIPVDESEDMIYLGVGRGRFDEHKGDLEDCAASLVWKYLKEENYTSSDEISGKALDALVEYVKLDDLGKLIDLKYGEFSIPGFIRVFGGEKASRENLELGFQILDRVYQVLINKQKALKDWDKRLEFETKWGKGVAVVSEHVNRSFCDSQDGSIFLMKDPKHNSIQFYTPKGGIDLEPVYIKVKELDPDAGWFLHQSHKMVICGSGSAPDSKPTKLTFEELTEVLKTA</sequence>
<accession>A0A1F5KAJ0</accession>
<evidence type="ECO:0000313" key="2">
    <source>
        <dbReference type="Proteomes" id="UP000176527"/>
    </source>
</evidence>
<organism evidence="1 2">
    <name type="scientific">Candidatus Daviesbacteria bacterium RIFCSPHIGHO2_12_FULL_37_11</name>
    <dbReference type="NCBI Taxonomy" id="1797777"/>
    <lineage>
        <taxon>Bacteria</taxon>
        <taxon>Candidatus Daviesiibacteriota</taxon>
    </lineage>
</organism>
<protein>
    <submittedName>
        <fullName evidence="1">Uncharacterized protein</fullName>
    </submittedName>
</protein>
<evidence type="ECO:0000313" key="1">
    <source>
        <dbReference type="EMBL" id="OGE37838.1"/>
    </source>
</evidence>
<dbReference type="EMBL" id="MFDE01000036">
    <property type="protein sequence ID" value="OGE37838.1"/>
    <property type="molecule type" value="Genomic_DNA"/>
</dbReference>
<reference evidence="1 2" key="1">
    <citation type="journal article" date="2016" name="Nat. Commun.">
        <title>Thousands of microbial genomes shed light on interconnected biogeochemical processes in an aquifer system.</title>
        <authorList>
            <person name="Anantharaman K."/>
            <person name="Brown C.T."/>
            <person name="Hug L.A."/>
            <person name="Sharon I."/>
            <person name="Castelle C.J."/>
            <person name="Probst A.J."/>
            <person name="Thomas B.C."/>
            <person name="Singh A."/>
            <person name="Wilkins M.J."/>
            <person name="Karaoz U."/>
            <person name="Brodie E.L."/>
            <person name="Williams K.H."/>
            <person name="Hubbard S.S."/>
            <person name="Banfield J.F."/>
        </authorList>
    </citation>
    <scope>NUCLEOTIDE SEQUENCE [LARGE SCALE GENOMIC DNA]</scope>
</reference>
<comment type="caution">
    <text evidence="1">The sequence shown here is derived from an EMBL/GenBank/DDBJ whole genome shotgun (WGS) entry which is preliminary data.</text>
</comment>
<gene>
    <name evidence="1" type="ORF">A3F00_03270</name>
</gene>
<dbReference type="AlphaFoldDB" id="A0A1F5KAJ0"/>
<dbReference type="Proteomes" id="UP000176527">
    <property type="component" value="Unassembled WGS sequence"/>
</dbReference>
<name>A0A1F5KAJ0_9BACT</name>
<proteinExistence type="predicted"/>